<dbReference type="OrthoDB" id="9802228at2"/>
<dbReference type="SUPFAM" id="SSF53155">
    <property type="entry name" value="Methylated DNA-protein cysteine methyltransferase domain"/>
    <property type="match status" value="1"/>
</dbReference>
<dbReference type="Pfam" id="PF02870">
    <property type="entry name" value="Methyltransf_1N"/>
    <property type="match status" value="1"/>
</dbReference>
<evidence type="ECO:0000313" key="4">
    <source>
        <dbReference type="EMBL" id="APW64345.1"/>
    </source>
</evidence>
<feature type="domain" description="Methylguanine DNA methyltransferase ribonuclease-like" evidence="3">
    <location>
        <begin position="13"/>
        <end position="90"/>
    </location>
</feature>
<dbReference type="GO" id="GO:0003908">
    <property type="term" value="F:methylated-DNA-[protein]-cysteine S-methyltransferase activity"/>
    <property type="evidence" value="ECO:0007669"/>
    <property type="project" value="InterPro"/>
</dbReference>
<evidence type="ECO:0000256" key="1">
    <source>
        <dbReference type="ARBA" id="ARBA00022763"/>
    </source>
</evidence>
<reference evidence="4 5" key="1">
    <citation type="submission" date="2017-01" db="EMBL/GenBank/DDBJ databases">
        <title>Genome sequencing of Arcobacter sp. LPB0137.</title>
        <authorList>
            <person name="Lee G.-W."/>
            <person name="Yi H."/>
        </authorList>
    </citation>
    <scope>NUCLEOTIDE SEQUENCE [LARGE SCALE GENOMIC DNA]</scope>
    <source>
        <strain evidence="4 5">LPB0137</strain>
    </source>
</reference>
<dbReference type="InterPro" id="IPR036631">
    <property type="entry name" value="MGMT_N_sf"/>
</dbReference>
<dbReference type="InterPro" id="IPR008332">
    <property type="entry name" value="MethylG_MeTrfase_N"/>
</dbReference>
<sequence length="181" mass="20693">MREYKTPNKEIILTTTIDTPLGQMFAAASKKGIVMLCYFTPFNIEARIDILKKSFDTDIIPSECEYFDMLRIQLEEYFNNQRTTFELPMQLIGSTFQIQVWKELLNIPYGSIQSFSSFASKIDTLNTNRATQKAIESPLAQNMLNIIVPCHRIQKDDGSSNIYAGGNEAKEFLLNLESKRA</sequence>
<dbReference type="KEGG" id="alp:LPB137_00120"/>
<dbReference type="InterPro" id="IPR036388">
    <property type="entry name" value="WH-like_DNA-bd_sf"/>
</dbReference>
<protein>
    <submittedName>
        <fullName evidence="4">Uncharacterized protein</fullName>
    </submittedName>
</protein>
<dbReference type="Proteomes" id="UP000186074">
    <property type="component" value="Chromosome"/>
</dbReference>
<dbReference type="InterPro" id="IPR014048">
    <property type="entry name" value="MethylDNA_cys_MeTrfase_DNA-bd"/>
</dbReference>
<dbReference type="InterPro" id="IPR036217">
    <property type="entry name" value="MethylDNA_cys_MeTrfase_DNAb"/>
</dbReference>
<accession>A0A1P8KIH5</accession>
<organism evidence="4 5">
    <name type="scientific">Poseidonibacter parvus</name>
    <dbReference type="NCBI Taxonomy" id="1850254"/>
    <lineage>
        <taxon>Bacteria</taxon>
        <taxon>Pseudomonadati</taxon>
        <taxon>Campylobacterota</taxon>
        <taxon>Epsilonproteobacteria</taxon>
        <taxon>Campylobacterales</taxon>
        <taxon>Arcobacteraceae</taxon>
        <taxon>Poseidonibacter</taxon>
    </lineage>
</organism>
<evidence type="ECO:0000259" key="2">
    <source>
        <dbReference type="Pfam" id="PF01035"/>
    </source>
</evidence>
<name>A0A1P8KIH5_9BACT</name>
<evidence type="ECO:0000259" key="3">
    <source>
        <dbReference type="Pfam" id="PF02870"/>
    </source>
</evidence>
<feature type="domain" description="Methylated-DNA-[protein]-cysteine S-methyltransferase DNA binding" evidence="2">
    <location>
        <begin position="96"/>
        <end position="178"/>
    </location>
</feature>
<dbReference type="AlphaFoldDB" id="A0A1P8KIH5"/>
<dbReference type="PANTHER" id="PTHR10815:SF5">
    <property type="entry name" value="METHYLATED-DNA--PROTEIN-CYSTEINE METHYLTRANSFERASE"/>
    <property type="match status" value="1"/>
</dbReference>
<evidence type="ECO:0000313" key="5">
    <source>
        <dbReference type="Proteomes" id="UP000186074"/>
    </source>
</evidence>
<dbReference type="Gene3D" id="3.30.160.70">
    <property type="entry name" value="Methylated DNA-protein cysteine methyltransferase domain"/>
    <property type="match status" value="1"/>
</dbReference>
<proteinExistence type="predicted"/>
<dbReference type="PANTHER" id="PTHR10815">
    <property type="entry name" value="METHYLATED-DNA--PROTEIN-CYSTEINE METHYLTRANSFERASE"/>
    <property type="match status" value="1"/>
</dbReference>
<dbReference type="Gene3D" id="1.10.10.10">
    <property type="entry name" value="Winged helix-like DNA-binding domain superfamily/Winged helix DNA-binding domain"/>
    <property type="match status" value="1"/>
</dbReference>
<keyword evidence="5" id="KW-1185">Reference proteome</keyword>
<keyword evidence="1" id="KW-0227">DNA damage</keyword>
<dbReference type="SUPFAM" id="SSF46767">
    <property type="entry name" value="Methylated DNA-protein cysteine methyltransferase, C-terminal domain"/>
    <property type="match status" value="1"/>
</dbReference>
<dbReference type="NCBIfam" id="TIGR00589">
    <property type="entry name" value="ogt"/>
    <property type="match status" value="1"/>
</dbReference>
<dbReference type="RefSeq" id="WP_076082723.1">
    <property type="nucleotide sequence ID" value="NZ_CP019070.1"/>
</dbReference>
<gene>
    <name evidence="4" type="ORF">LPB137_00120</name>
</gene>
<dbReference type="Pfam" id="PF01035">
    <property type="entry name" value="DNA_binding_1"/>
    <property type="match status" value="1"/>
</dbReference>
<dbReference type="STRING" id="1850254.LPB137_00120"/>
<dbReference type="EMBL" id="CP019070">
    <property type="protein sequence ID" value="APW64345.1"/>
    <property type="molecule type" value="Genomic_DNA"/>
</dbReference>
<dbReference type="GO" id="GO:0006281">
    <property type="term" value="P:DNA repair"/>
    <property type="evidence" value="ECO:0007669"/>
    <property type="project" value="InterPro"/>
</dbReference>
<dbReference type="CDD" id="cd06445">
    <property type="entry name" value="ATase"/>
    <property type="match status" value="1"/>
</dbReference>